<dbReference type="RefSeq" id="WP_253754380.1">
    <property type="nucleotide sequence ID" value="NZ_JAMZDZ010000001.1"/>
</dbReference>
<gene>
    <name evidence="1" type="ORF">ACFOZ4_11035</name>
</gene>
<evidence type="ECO:0000313" key="2">
    <source>
        <dbReference type="Proteomes" id="UP001595816"/>
    </source>
</evidence>
<evidence type="ECO:0000313" key="1">
    <source>
        <dbReference type="EMBL" id="MFC4131137.1"/>
    </source>
</evidence>
<dbReference type="Proteomes" id="UP001595816">
    <property type="component" value="Unassembled WGS sequence"/>
</dbReference>
<dbReference type="PANTHER" id="PTHR43394:SF1">
    <property type="entry name" value="ATP-BINDING CASSETTE SUB-FAMILY B MEMBER 10, MITOCHONDRIAL"/>
    <property type="match status" value="1"/>
</dbReference>
<protein>
    <submittedName>
        <fullName evidence="1">Uncharacterized protein</fullName>
    </submittedName>
</protein>
<dbReference type="Gene3D" id="3.40.50.300">
    <property type="entry name" value="P-loop containing nucleotide triphosphate hydrolases"/>
    <property type="match status" value="1"/>
</dbReference>
<sequence>MDPRAEYALFQQLTARPGRIVVLVTHWLANVRDADLILVMVKGHLVAAGTHDQLMRHTDSTYRTLWTMQASGYIGAT</sequence>
<dbReference type="PANTHER" id="PTHR43394">
    <property type="entry name" value="ATP-DEPENDENT PERMEASE MDL1, MITOCHONDRIAL"/>
    <property type="match status" value="1"/>
</dbReference>
<dbReference type="SUPFAM" id="SSF52540">
    <property type="entry name" value="P-loop containing nucleoside triphosphate hydrolases"/>
    <property type="match status" value="1"/>
</dbReference>
<comment type="caution">
    <text evidence="1">The sequence shown here is derived from an EMBL/GenBank/DDBJ whole genome shotgun (WGS) entry which is preliminary data.</text>
</comment>
<dbReference type="InterPro" id="IPR039421">
    <property type="entry name" value="Type_1_exporter"/>
</dbReference>
<reference evidence="2" key="1">
    <citation type="journal article" date="2019" name="Int. J. Syst. Evol. Microbiol.">
        <title>The Global Catalogue of Microorganisms (GCM) 10K type strain sequencing project: providing services to taxonomists for standard genome sequencing and annotation.</title>
        <authorList>
            <consortium name="The Broad Institute Genomics Platform"/>
            <consortium name="The Broad Institute Genome Sequencing Center for Infectious Disease"/>
            <person name="Wu L."/>
            <person name="Ma J."/>
        </authorList>
    </citation>
    <scope>NUCLEOTIDE SEQUENCE [LARGE SCALE GENOMIC DNA]</scope>
    <source>
        <strain evidence="2">CGMCC 4.7289</strain>
    </source>
</reference>
<keyword evidence="2" id="KW-1185">Reference proteome</keyword>
<organism evidence="1 2">
    <name type="scientific">Hamadaea flava</name>
    <dbReference type="NCBI Taxonomy" id="1742688"/>
    <lineage>
        <taxon>Bacteria</taxon>
        <taxon>Bacillati</taxon>
        <taxon>Actinomycetota</taxon>
        <taxon>Actinomycetes</taxon>
        <taxon>Micromonosporales</taxon>
        <taxon>Micromonosporaceae</taxon>
        <taxon>Hamadaea</taxon>
    </lineage>
</organism>
<dbReference type="EMBL" id="JBHSAY010000006">
    <property type="protein sequence ID" value="MFC4131137.1"/>
    <property type="molecule type" value="Genomic_DNA"/>
</dbReference>
<accession>A0ABV8LJK7</accession>
<name>A0ABV8LJK7_9ACTN</name>
<dbReference type="InterPro" id="IPR027417">
    <property type="entry name" value="P-loop_NTPase"/>
</dbReference>
<proteinExistence type="predicted"/>